<organism evidence="2 3">
    <name type="scientific">Lates japonicus</name>
    <name type="common">Japanese lates</name>
    <dbReference type="NCBI Taxonomy" id="270547"/>
    <lineage>
        <taxon>Eukaryota</taxon>
        <taxon>Metazoa</taxon>
        <taxon>Chordata</taxon>
        <taxon>Craniata</taxon>
        <taxon>Vertebrata</taxon>
        <taxon>Euteleostomi</taxon>
        <taxon>Actinopterygii</taxon>
        <taxon>Neopterygii</taxon>
        <taxon>Teleostei</taxon>
        <taxon>Neoteleostei</taxon>
        <taxon>Acanthomorphata</taxon>
        <taxon>Carangaria</taxon>
        <taxon>Carangaria incertae sedis</taxon>
        <taxon>Centropomidae</taxon>
        <taxon>Lates</taxon>
    </lineage>
</organism>
<dbReference type="Pfam" id="PF02828">
    <property type="entry name" value="L27"/>
    <property type="match status" value="2"/>
</dbReference>
<name>A0AAD3R4M6_LATJO</name>
<dbReference type="SMART" id="SM00569">
    <property type="entry name" value="L27"/>
    <property type="match status" value="1"/>
</dbReference>
<dbReference type="SUPFAM" id="SSF101288">
    <property type="entry name" value="L27 domain"/>
    <property type="match status" value="1"/>
</dbReference>
<gene>
    <name evidence="2" type="ORF">AKAME5_000754400</name>
</gene>
<feature type="domain" description="L27" evidence="1">
    <location>
        <begin position="60"/>
        <end position="113"/>
    </location>
</feature>
<accession>A0AAD3R4M6</accession>
<proteinExistence type="predicted"/>
<dbReference type="InterPro" id="IPR036892">
    <property type="entry name" value="L27_dom_sf"/>
</dbReference>
<dbReference type="InterPro" id="IPR004172">
    <property type="entry name" value="L27_dom"/>
</dbReference>
<sequence length="203" mass="22616">MRVVQLVWPNKSNGIQDQPGKKQVSPPFSGLYELLAALPSQLQPHVSCPEDNAFLQDMFGERSLQSLVKLSEELEGKSANGDVKELLKLLAKPHVKSLLTVHDTVARKSYDPELPPLPEDIDDDEDSVKIIRLVKNKEPLALPTFDLCRTCPGPGRLYFHFVVFTLTTILAPGRRTPLTTPWGKQNTPKPFLGSCLLHVLRSC</sequence>
<evidence type="ECO:0000259" key="1">
    <source>
        <dbReference type="PROSITE" id="PS51022"/>
    </source>
</evidence>
<dbReference type="AlphaFoldDB" id="A0AAD3R4M6"/>
<dbReference type="Gene3D" id="1.10.287.650">
    <property type="entry name" value="L27 domain"/>
    <property type="match status" value="1"/>
</dbReference>
<protein>
    <submittedName>
        <fullName evidence="2">MAGUK p55 subfamily member 7 isoform X1</fullName>
    </submittedName>
</protein>
<dbReference type="Proteomes" id="UP001279410">
    <property type="component" value="Unassembled WGS sequence"/>
</dbReference>
<keyword evidence="3" id="KW-1185">Reference proteome</keyword>
<evidence type="ECO:0000313" key="3">
    <source>
        <dbReference type="Proteomes" id="UP001279410"/>
    </source>
</evidence>
<comment type="caution">
    <text evidence="2">The sequence shown here is derived from an EMBL/GenBank/DDBJ whole genome shotgun (WGS) entry which is preliminary data.</text>
</comment>
<evidence type="ECO:0000313" key="2">
    <source>
        <dbReference type="EMBL" id="GLD54991.1"/>
    </source>
</evidence>
<dbReference type="InterPro" id="IPR014775">
    <property type="entry name" value="L27_C"/>
</dbReference>
<dbReference type="EMBL" id="BRZM01000020">
    <property type="protein sequence ID" value="GLD54991.1"/>
    <property type="molecule type" value="Genomic_DNA"/>
</dbReference>
<reference evidence="2" key="1">
    <citation type="submission" date="2022-08" db="EMBL/GenBank/DDBJ databases">
        <title>Genome sequencing of akame (Lates japonicus).</title>
        <authorList>
            <person name="Hashiguchi Y."/>
            <person name="Takahashi H."/>
        </authorList>
    </citation>
    <scope>NUCLEOTIDE SEQUENCE</scope>
    <source>
        <strain evidence="2">Kochi</strain>
    </source>
</reference>
<dbReference type="PROSITE" id="PS51022">
    <property type="entry name" value="L27"/>
    <property type="match status" value="1"/>
</dbReference>